<dbReference type="eggNOG" id="COG5614">
    <property type="taxonomic scope" value="Bacteria"/>
</dbReference>
<gene>
    <name evidence="1" type="ordered locus">Bphy_3392</name>
</gene>
<name>B2JL17_PARP8</name>
<dbReference type="NCBIfam" id="TIGR01563">
    <property type="entry name" value="gp16_SPP1"/>
    <property type="match status" value="1"/>
</dbReference>
<sequence length="113" mass="12799">MQAGRLRYRLTFEKPVRLLDETGEVIVDQWVKAFTVWGSLEPLSGREYLSASEFRAGITTRVRVRWRSDLDPAMRIRCDEVTYDIAAILPVMGLHKEAQIMCQSGVVTTGGQP</sequence>
<keyword evidence="2" id="KW-1185">Reference proteome</keyword>
<dbReference type="HOGENOM" id="CLU_147810_1_3_4"/>
<dbReference type="Proteomes" id="UP000001192">
    <property type="component" value="Chromosome 2"/>
</dbReference>
<organism evidence="1 2">
    <name type="scientific">Paraburkholderia phymatum (strain DSM 17167 / CIP 108236 / LMG 21445 / STM815)</name>
    <name type="common">Burkholderia phymatum</name>
    <dbReference type="NCBI Taxonomy" id="391038"/>
    <lineage>
        <taxon>Bacteria</taxon>
        <taxon>Pseudomonadati</taxon>
        <taxon>Pseudomonadota</taxon>
        <taxon>Betaproteobacteria</taxon>
        <taxon>Burkholderiales</taxon>
        <taxon>Burkholderiaceae</taxon>
        <taxon>Paraburkholderia</taxon>
    </lineage>
</organism>
<dbReference type="InterPro" id="IPR008767">
    <property type="entry name" value="Phage_SPP1_head-tail_adaptor"/>
</dbReference>
<dbReference type="KEGG" id="bph:Bphy_3392"/>
<evidence type="ECO:0000313" key="2">
    <source>
        <dbReference type="Proteomes" id="UP000001192"/>
    </source>
</evidence>
<protein>
    <submittedName>
        <fullName evidence="1">Phage head-tail adaptor</fullName>
    </submittedName>
</protein>
<dbReference type="RefSeq" id="WP_012402719.1">
    <property type="nucleotide sequence ID" value="NC_010623.1"/>
</dbReference>
<dbReference type="AlphaFoldDB" id="B2JL17"/>
<reference evidence="2" key="1">
    <citation type="journal article" date="2014" name="Stand. Genomic Sci.">
        <title>Complete genome sequence of Burkholderia phymatum STM815(T), a broad host range and efficient nitrogen-fixing symbiont of Mimosa species.</title>
        <authorList>
            <person name="Moulin L."/>
            <person name="Klonowska A."/>
            <person name="Caroline B."/>
            <person name="Booth K."/>
            <person name="Vriezen J.A."/>
            <person name="Melkonian R."/>
            <person name="James E.K."/>
            <person name="Young J.P."/>
            <person name="Bena G."/>
            <person name="Hauser L."/>
            <person name="Land M."/>
            <person name="Kyrpides N."/>
            <person name="Bruce D."/>
            <person name="Chain P."/>
            <person name="Copeland A."/>
            <person name="Pitluck S."/>
            <person name="Woyke T."/>
            <person name="Lizotte-Waniewski M."/>
            <person name="Bristow J."/>
            <person name="Riley M."/>
        </authorList>
    </citation>
    <scope>NUCLEOTIDE SEQUENCE [LARGE SCALE GENOMIC DNA]</scope>
    <source>
        <strain evidence="2">DSM 17167 / CIP 108236 / LMG 21445 / STM815</strain>
    </source>
</reference>
<dbReference type="STRING" id="391038.Bphy_3392"/>
<evidence type="ECO:0000313" key="1">
    <source>
        <dbReference type="EMBL" id="ACC72546.1"/>
    </source>
</evidence>
<dbReference type="OrthoDB" id="5460234at2"/>
<proteinExistence type="predicted"/>
<accession>B2JL17</accession>
<dbReference type="Gene3D" id="2.40.10.270">
    <property type="entry name" value="Bacteriophage SPP1 head-tail adaptor protein"/>
    <property type="match status" value="1"/>
</dbReference>
<dbReference type="InterPro" id="IPR038666">
    <property type="entry name" value="SSP1_head-tail_sf"/>
</dbReference>
<dbReference type="EMBL" id="CP001044">
    <property type="protein sequence ID" value="ACC72546.1"/>
    <property type="molecule type" value="Genomic_DNA"/>
</dbReference>
<dbReference type="Pfam" id="PF05521">
    <property type="entry name" value="Phage_HCP"/>
    <property type="match status" value="1"/>
</dbReference>